<name>A0ABN2NAZ6_9PSEU</name>
<dbReference type="Proteomes" id="UP001500449">
    <property type="component" value="Unassembled WGS sequence"/>
</dbReference>
<evidence type="ECO:0000313" key="2">
    <source>
        <dbReference type="Proteomes" id="UP001500449"/>
    </source>
</evidence>
<proteinExistence type="predicted"/>
<evidence type="ECO:0000313" key="1">
    <source>
        <dbReference type="EMBL" id="GAA1855378.1"/>
    </source>
</evidence>
<keyword evidence="2" id="KW-1185">Reference proteome</keyword>
<reference evidence="1 2" key="1">
    <citation type="journal article" date="2019" name="Int. J. Syst. Evol. Microbiol.">
        <title>The Global Catalogue of Microorganisms (GCM) 10K type strain sequencing project: providing services to taxonomists for standard genome sequencing and annotation.</title>
        <authorList>
            <consortium name="The Broad Institute Genomics Platform"/>
            <consortium name="The Broad Institute Genome Sequencing Center for Infectious Disease"/>
            <person name="Wu L."/>
            <person name="Ma J."/>
        </authorList>
    </citation>
    <scope>NUCLEOTIDE SEQUENCE [LARGE SCALE GENOMIC DNA]</scope>
    <source>
        <strain evidence="1 2">JCM 16009</strain>
    </source>
</reference>
<comment type="caution">
    <text evidence="1">The sequence shown here is derived from an EMBL/GenBank/DDBJ whole genome shotgun (WGS) entry which is preliminary data.</text>
</comment>
<gene>
    <name evidence="1" type="ORF">GCM10009836_39290</name>
</gene>
<organism evidence="1 2">
    <name type="scientific">Pseudonocardia ailaonensis</name>
    <dbReference type="NCBI Taxonomy" id="367279"/>
    <lineage>
        <taxon>Bacteria</taxon>
        <taxon>Bacillati</taxon>
        <taxon>Actinomycetota</taxon>
        <taxon>Actinomycetes</taxon>
        <taxon>Pseudonocardiales</taxon>
        <taxon>Pseudonocardiaceae</taxon>
        <taxon>Pseudonocardia</taxon>
    </lineage>
</organism>
<dbReference type="EMBL" id="BAAAQK010000012">
    <property type="protein sequence ID" value="GAA1855378.1"/>
    <property type="molecule type" value="Genomic_DNA"/>
</dbReference>
<accession>A0ABN2NAZ6</accession>
<protein>
    <submittedName>
        <fullName evidence="1">Uncharacterized protein</fullName>
    </submittedName>
</protein>
<sequence length="189" mass="18212">MDRVAGPEPTAARERLPGPARSVLGELVRAAAVGAASGGRSTAGVTALALTSSVADLGPAARLGAPAGRFVTCLLACGEAVADTLPATPSRTGAPGLVPRVALAPAAATAVALRDGRVPGPGVAAEAQVAAGAALAAAFAGAHGRAALSRRLGSDLPGALAEDALVGVLAWYGTRRRAAFGDGAAGRAR</sequence>